<evidence type="ECO:0000256" key="4">
    <source>
        <dbReference type="ARBA" id="ARBA00022989"/>
    </source>
</evidence>
<organism evidence="8 9">
    <name type="scientific">Fusarium kuroshium</name>
    <dbReference type="NCBI Taxonomy" id="2010991"/>
    <lineage>
        <taxon>Eukaryota</taxon>
        <taxon>Fungi</taxon>
        <taxon>Dikarya</taxon>
        <taxon>Ascomycota</taxon>
        <taxon>Pezizomycotina</taxon>
        <taxon>Sordariomycetes</taxon>
        <taxon>Hypocreomycetidae</taxon>
        <taxon>Hypocreales</taxon>
        <taxon>Nectriaceae</taxon>
        <taxon>Fusarium</taxon>
        <taxon>Fusarium solani species complex</taxon>
    </lineage>
</organism>
<gene>
    <name evidence="8" type="ORF">CDV36_011949</name>
</gene>
<evidence type="ECO:0000256" key="3">
    <source>
        <dbReference type="ARBA" id="ARBA00022692"/>
    </source>
</evidence>
<protein>
    <recommendedName>
        <fullName evidence="10">Major facilitator superfamily (MFS) profile domain-containing protein</fullName>
    </recommendedName>
</protein>
<feature type="transmembrane region" description="Helical" evidence="7">
    <location>
        <begin position="377"/>
        <end position="400"/>
    </location>
</feature>
<reference evidence="8 9" key="1">
    <citation type="submission" date="2017-06" db="EMBL/GenBank/DDBJ databases">
        <title>Comparative genomic analysis of Ambrosia Fusariam Clade fungi.</title>
        <authorList>
            <person name="Stajich J.E."/>
            <person name="Carrillo J."/>
            <person name="Kijimoto T."/>
            <person name="Eskalen A."/>
            <person name="O'Donnell K."/>
            <person name="Kasson M."/>
        </authorList>
    </citation>
    <scope>NUCLEOTIDE SEQUENCE [LARGE SCALE GENOMIC DNA]</scope>
    <source>
        <strain evidence="8">UCR3666</strain>
    </source>
</reference>
<feature type="transmembrane region" description="Helical" evidence="7">
    <location>
        <begin position="186"/>
        <end position="205"/>
    </location>
</feature>
<dbReference type="InterPro" id="IPR036259">
    <property type="entry name" value="MFS_trans_sf"/>
</dbReference>
<comment type="subcellular location">
    <subcellularLocation>
        <location evidence="1">Membrane</location>
        <topology evidence="1">Multi-pass membrane protein</topology>
    </subcellularLocation>
</comment>
<feature type="transmembrane region" description="Helical" evidence="7">
    <location>
        <begin position="217"/>
        <end position="235"/>
    </location>
</feature>
<evidence type="ECO:0000313" key="9">
    <source>
        <dbReference type="Proteomes" id="UP000277212"/>
    </source>
</evidence>
<keyword evidence="4 7" id="KW-1133">Transmembrane helix</keyword>
<accession>A0A3M2RSY8</accession>
<comment type="caution">
    <text evidence="8">The sequence shown here is derived from an EMBL/GenBank/DDBJ whole genome shotgun (WGS) entry which is preliminary data.</text>
</comment>
<evidence type="ECO:0000256" key="1">
    <source>
        <dbReference type="ARBA" id="ARBA00004141"/>
    </source>
</evidence>
<feature type="transmembrane region" description="Helical" evidence="7">
    <location>
        <begin position="101"/>
        <end position="118"/>
    </location>
</feature>
<dbReference type="Pfam" id="PF07690">
    <property type="entry name" value="MFS_1"/>
    <property type="match status" value="1"/>
</dbReference>
<dbReference type="PANTHER" id="PTHR43791:SF63">
    <property type="entry name" value="HIGH AFFINITY CYSTEINE TRANSPORTER"/>
    <property type="match status" value="1"/>
</dbReference>
<feature type="transmembrane region" description="Helical" evidence="7">
    <location>
        <begin position="350"/>
        <end position="371"/>
    </location>
</feature>
<dbReference type="InterPro" id="IPR011701">
    <property type="entry name" value="MFS"/>
</dbReference>
<dbReference type="GO" id="GO:0033229">
    <property type="term" value="F:cysteine transmembrane transporter activity"/>
    <property type="evidence" value="ECO:0007669"/>
    <property type="project" value="TreeGrafter"/>
</dbReference>
<evidence type="ECO:0000256" key="2">
    <source>
        <dbReference type="ARBA" id="ARBA00022448"/>
    </source>
</evidence>
<dbReference type="SUPFAM" id="SSF103473">
    <property type="entry name" value="MFS general substrate transporter"/>
    <property type="match status" value="1"/>
</dbReference>
<sequence length="523" mass="58394">MGNETQTQTKVERVLNGKTVTEKYADVTLRLIEEHGDNVAPLTPEHAAKVKRKLYLRLMGLLSMINIMLFIDKSTLGYAAILGLFEETGISQAQYNNLNTMFYVGYLAFLWPGHYLMQRLPFGKFVAGIIFSWAVVIFLHCVATRYAGLIVLRLALGAAEGVVVPAIEITIGMFFVRQEQSFLQPVLWITCQGAPIVAGFVAYGLLWSSGPVLPWKLLHVVTGGITLLLSIWVWFDYPNNPAEARFLTLEEKVHVVRRVHEPQQSSIEQKQFKRSQFIETMKDPVSWLFALQAFTLMYCNNLTYGQKNLLVTSLGVTPLESTLVAVAGGGFGIINCVIAAFALRRFPGNFALHCSLWCLPAIAGGIGMVTVPWDRTISLLACMFLAAHTYGVAYIIALGWTNPSAAGYTKKLTRNVMFMIGYSAGNLVSPQIWVPSAKPRYYGAWASMIVVSWFGTPVILWVIHFILARRNKVRKERLAELSDQDGSGYVEQLDENGQMVKVKVEVAMLDLTDLENENFIYPL</sequence>
<dbReference type="PANTHER" id="PTHR43791">
    <property type="entry name" value="PERMEASE-RELATED"/>
    <property type="match status" value="1"/>
</dbReference>
<dbReference type="OrthoDB" id="6730379at2759"/>
<feature type="transmembrane region" description="Helical" evidence="7">
    <location>
        <begin position="323"/>
        <end position="343"/>
    </location>
</feature>
<feature type="transmembrane region" description="Helical" evidence="7">
    <location>
        <begin position="284"/>
        <end position="303"/>
    </location>
</feature>
<feature type="transmembrane region" description="Helical" evidence="7">
    <location>
        <begin position="412"/>
        <end position="433"/>
    </location>
</feature>
<keyword evidence="9" id="KW-1185">Reference proteome</keyword>
<evidence type="ECO:0008006" key="10">
    <source>
        <dbReference type="Google" id="ProtNLM"/>
    </source>
</evidence>
<dbReference type="EMBL" id="NKUJ01000287">
    <property type="protein sequence ID" value="RMJ08441.1"/>
    <property type="molecule type" value="Genomic_DNA"/>
</dbReference>
<feature type="transmembrane region" description="Helical" evidence="7">
    <location>
        <begin position="58"/>
        <end position="81"/>
    </location>
</feature>
<keyword evidence="2" id="KW-0813">Transport</keyword>
<evidence type="ECO:0000313" key="8">
    <source>
        <dbReference type="EMBL" id="RMJ08441.1"/>
    </source>
</evidence>
<name>A0A3M2RSY8_9HYPO</name>
<evidence type="ECO:0000256" key="6">
    <source>
        <dbReference type="ARBA" id="ARBA00023180"/>
    </source>
</evidence>
<dbReference type="Gene3D" id="1.20.1250.20">
    <property type="entry name" value="MFS general substrate transporter like domains"/>
    <property type="match status" value="1"/>
</dbReference>
<dbReference type="GO" id="GO:0016020">
    <property type="term" value="C:membrane"/>
    <property type="evidence" value="ECO:0007669"/>
    <property type="project" value="UniProtKB-SubCell"/>
</dbReference>
<keyword evidence="5 7" id="KW-0472">Membrane</keyword>
<keyword evidence="3 7" id="KW-0812">Transmembrane</keyword>
<feature type="transmembrane region" description="Helical" evidence="7">
    <location>
        <begin position="445"/>
        <end position="467"/>
    </location>
</feature>
<dbReference type="AlphaFoldDB" id="A0A3M2RSY8"/>
<proteinExistence type="predicted"/>
<dbReference type="Proteomes" id="UP000277212">
    <property type="component" value="Unassembled WGS sequence"/>
</dbReference>
<evidence type="ECO:0000256" key="5">
    <source>
        <dbReference type="ARBA" id="ARBA00023136"/>
    </source>
</evidence>
<evidence type="ECO:0000256" key="7">
    <source>
        <dbReference type="SAM" id="Phobius"/>
    </source>
</evidence>
<keyword evidence="6" id="KW-0325">Glycoprotein</keyword>
<feature type="transmembrane region" description="Helical" evidence="7">
    <location>
        <begin position="154"/>
        <end position="174"/>
    </location>
</feature>
<feature type="transmembrane region" description="Helical" evidence="7">
    <location>
        <begin position="125"/>
        <end position="148"/>
    </location>
</feature>